<feature type="transmembrane region" description="Helical" evidence="6">
    <location>
        <begin position="55"/>
        <end position="74"/>
    </location>
</feature>
<dbReference type="EMBL" id="FORG01000018">
    <property type="protein sequence ID" value="SFJ85899.1"/>
    <property type="molecule type" value="Genomic_DNA"/>
</dbReference>
<dbReference type="InterPro" id="IPR011701">
    <property type="entry name" value="MFS"/>
</dbReference>
<reference evidence="8 11" key="3">
    <citation type="journal article" date="2017" name="Nat. Microbiol.">
        <title>Natural product diversity associated with the nematode symbionts Photorhabdus and Xenorhabdus.</title>
        <authorList>
            <person name="Tobias N.J."/>
            <person name="Wolff H."/>
            <person name="Djahanschiri B."/>
            <person name="Grundmann F."/>
            <person name="Kronenwerth M."/>
            <person name="Shi Y.M."/>
            <person name="Simonyi S."/>
            <person name="Grun P."/>
            <person name="Shapiro-Ilan D."/>
            <person name="Pidot S.J."/>
            <person name="Stinear T.P."/>
            <person name="Ebersberger I."/>
            <person name="Bode H.B."/>
        </authorList>
    </citation>
    <scope>NUCLEOTIDE SEQUENCE [LARGE SCALE GENOMIC DNA]</scope>
    <source>
        <strain evidence="8 11">DSM 17908</strain>
    </source>
</reference>
<evidence type="ECO:0000256" key="3">
    <source>
        <dbReference type="ARBA" id="ARBA00022692"/>
    </source>
</evidence>
<dbReference type="PROSITE" id="PS50850">
    <property type="entry name" value="MFS"/>
    <property type="match status" value="1"/>
</dbReference>
<keyword evidence="2" id="KW-1003">Cell membrane</keyword>
<feature type="transmembrane region" description="Helical" evidence="6">
    <location>
        <begin position="304"/>
        <end position="328"/>
    </location>
</feature>
<dbReference type="EMBL" id="NITY01000018">
    <property type="protein sequence ID" value="PHM37996.1"/>
    <property type="molecule type" value="Genomic_DNA"/>
</dbReference>
<comment type="subcellular location">
    <subcellularLocation>
        <location evidence="1">Cell membrane</location>
        <topology evidence="1">Multi-pass membrane protein</topology>
    </subcellularLocation>
</comment>
<feature type="transmembrane region" description="Helical" evidence="6">
    <location>
        <begin position="253"/>
        <end position="272"/>
    </location>
</feature>
<keyword evidence="4 6" id="KW-1133">Transmembrane helix</keyword>
<evidence type="ECO:0000313" key="11">
    <source>
        <dbReference type="Proteomes" id="UP000224607"/>
    </source>
</evidence>
<dbReference type="InterPro" id="IPR036259">
    <property type="entry name" value="MFS_trans_sf"/>
</dbReference>
<dbReference type="OrthoDB" id="2810795at2"/>
<feature type="transmembrane region" description="Helical" evidence="6">
    <location>
        <begin position="340"/>
        <end position="360"/>
    </location>
</feature>
<gene>
    <name evidence="9" type="ORF">SAMN05421680_11813</name>
    <name evidence="8" type="ORF">Xmau_03684</name>
</gene>
<feature type="transmembrane region" description="Helical" evidence="6">
    <location>
        <begin position="172"/>
        <end position="194"/>
    </location>
</feature>
<proteinExistence type="predicted"/>
<dbReference type="Proteomes" id="UP000198919">
    <property type="component" value="Unassembled WGS sequence"/>
</dbReference>
<keyword evidence="3 6" id="KW-0812">Transmembrane</keyword>
<name>A0A1I3UTA4_9GAMM</name>
<dbReference type="GO" id="GO:0005886">
    <property type="term" value="C:plasma membrane"/>
    <property type="evidence" value="ECO:0007669"/>
    <property type="project" value="UniProtKB-SubCell"/>
</dbReference>
<accession>A0A1I3UTA4</accession>
<reference evidence="10" key="1">
    <citation type="submission" date="2016-10" db="EMBL/GenBank/DDBJ databases">
        <authorList>
            <person name="Varghese N."/>
            <person name="Submissions S."/>
        </authorList>
    </citation>
    <scope>NUCLEOTIDE SEQUENCE [LARGE SCALE GENOMIC DNA]</scope>
    <source>
        <strain evidence="10">DSM 17908</strain>
    </source>
</reference>
<keyword evidence="11" id="KW-1185">Reference proteome</keyword>
<evidence type="ECO:0000256" key="1">
    <source>
        <dbReference type="ARBA" id="ARBA00004651"/>
    </source>
</evidence>
<dbReference type="InterPro" id="IPR020846">
    <property type="entry name" value="MFS_dom"/>
</dbReference>
<evidence type="ECO:0000256" key="5">
    <source>
        <dbReference type="ARBA" id="ARBA00023136"/>
    </source>
</evidence>
<organism evidence="9 10">
    <name type="scientific">Xenorhabdus mauleonii</name>
    <dbReference type="NCBI Taxonomy" id="351675"/>
    <lineage>
        <taxon>Bacteria</taxon>
        <taxon>Pseudomonadati</taxon>
        <taxon>Pseudomonadota</taxon>
        <taxon>Gammaproteobacteria</taxon>
        <taxon>Enterobacterales</taxon>
        <taxon>Morganellaceae</taxon>
        <taxon>Xenorhabdus</taxon>
    </lineage>
</organism>
<dbReference type="InterPro" id="IPR050189">
    <property type="entry name" value="MFS_Efflux_Transporters"/>
</dbReference>
<dbReference type="AlphaFoldDB" id="A0A1I3UTA4"/>
<feature type="transmembrane region" description="Helical" evidence="6">
    <location>
        <begin position="145"/>
        <end position="166"/>
    </location>
</feature>
<keyword evidence="5 6" id="KW-0472">Membrane</keyword>
<protein>
    <submittedName>
        <fullName evidence="9">Predicted arabinose efflux permease, MFS family</fullName>
    </submittedName>
</protein>
<sequence length="399" mass="42207">MNNKTVATQHKEIERLPIAALMALAVAAFITLLTEIMPAGLLSSIAEGLSVSESLAGQFITAYAMGALIAAIPVTTLTQGIHRRPLLLTAIFGFAVVNLITALSNNYHISLVTRFFAGIFGGIVWSLLAGYAVRMSPSHLSGRAIAISGAGATIALVLGVPLGSLLGQFIGWQGAFGLMTAIALLLIVWVIAVVPDFPGQSREQRQSLAGVFMKTGIRSVLFVVFTFIIAHNILYIYIEPFLASSGLSKNVDFILLIFGIGSIVGLWFVGMMIDRRLQFLAVTSIAIFILAALLLGFWGDIPQMVYLCIAIWGLAFGGFATITQTALSRFSGNSVDVAQAIYTTGWNAAVAAGGVIGGILLDSTGVASFAWVITLLLIASLWTTAFSMNKVLASKGSEK</sequence>
<dbReference type="PANTHER" id="PTHR43124">
    <property type="entry name" value="PURINE EFFLUX PUMP PBUE"/>
    <property type="match status" value="1"/>
</dbReference>
<feature type="domain" description="Major facilitator superfamily (MFS) profile" evidence="7">
    <location>
        <begin position="20"/>
        <end position="391"/>
    </location>
</feature>
<feature type="transmembrane region" description="Helical" evidence="6">
    <location>
        <begin position="215"/>
        <end position="238"/>
    </location>
</feature>
<evidence type="ECO:0000256" key="4">
    <source>
        <dbReference type="ARBA" id="ARBA00022989"/>
    </source>
</evidence>
<dbReference type="SUPFAM" id="SSF103473">
    <property type="entry name" value="MFS general substrate transporter"/>
    <property type="match status" value="1"/>
</dbReference>
<dbReference type="PANTHER" id="PTHR43124:SF3">
    <property type="entry name" value="CHLORAMPHENICOL EFFLUX PUMP RV0191"/>
    <property type="match status" value="1"/>
</dbReference>
<reference evidence="9" key="2">
    <citation type="submission" date="2016-10" db="EMBL/GenBank/DDBJ databases">
        <authorList>
            <person name="de Groot N.N."/>
        </authorList>
    </citation>
    <scope>NUCLEOTIDE SEQUENCE [LARGE SCALE GENOMIC DNA]</scope>
    <source>
        <strain evidence="9">DSM 17908</strain>
    </source>
</reference>
<evidence type="ECO:0000313" key="10">
    <source>
        <dbReference type="Proteomes" id="UP000198919"/>
    </source>
</evidence>
<feature type="transmembrane region" description="Helical" evidence="6">
    <location>
        <begin position="21"/>
        <end position="43"/>
    </location>
</feature>
<evidence type="ECO:0000313" key="8">
    <source>
        <dbReference type="EMBL" id="PHM37996.1"/>
    </source>
</evidence>
<feature type="transmembrane region" description="Helical" evidence="6">
    <location>
        <begin position="366"/>
        <end position="386"/>
    </location>
</feature>
<dbReference type="Gene3D" id="1.20.1250.20">
    <property type="entry name" value="MFS general substrate transporter like domains"/>
    <property type="match status" value="1"/>
</dbReference>
<feature type="transmembrane region" description="Helical" evidence="6">
    <location>
        <begin position="86"/>
        <end position="103"/>
    </location>
</feature>
<dbReference type="GO" id="GO:0022857">
    <property type="term" value="F:transmembrane transporter activity"/>
    <property type="evidence" value="ECO:0007669"/>
    <property type="project" value="InterPro"/>
</dbReference>
<evidence type="ECO:0000259" key="7">
    <source>
        <dbReference type="PROSITE" id="PS50850"/>
    </source>
</evidence>
<feature type="transmembrane region" description="Helical" evidence="6">
    <location>
        <begin position="279"/>
        <end position="298"/>
    </location>
</feature>
<dbReference type="Pfam" id="PF07690">
    <property type="entry name" value="MFS_1"/>
    <property type="match status" value="1"/>
</dbReference>
<evidence type="ECO:0000256" key="2">
    <source>
        <dbReference type="ARBA" id="ARBA00022475"/>
    </source>
</evidence>
<dbReference type="RefSeq" id="WP_092512595.1">
    <property type="nucleotide sequence ID" value="NZ_CAWNQB010000010.1"/>
</dbReference>
<dbReference type="Proteomes" id="UP000224607">
    <property type="component" value="Unassembled WGS sequence"/>
</dbReference>
<feature type="transmembrane region" description="Helical" evidence="6">
    <location>
        <begin position="115"/>
        <end position="133"/>
    </location>
</feature>
<evidence type="ECO:0000313" key="9">
    <source>
        <dbReference type="EMBL" id="SFJ85899.1"/>
    </source>
</evidence>
<dbReference type="STRING" id="351675.SAMN05421680_11813"/>
<dbReference type="CDD" id="cd17324">
    <property type="entry name" value="MFS_NepI_like"/>
    <property type="match status" value="1"/>
</dbReference>
<evidence type="ECO:0000256" key="6">
    <source>
        <dbReference type="SAM" id="Phobius"/>
    </source>
</evidence>